<feature type="compositionally biased region" description="Gly residues" evidence="7">
    <location>
        <begin position="419"/>
        <end position="436"/>
    </location>
</feature>
<comment type="similarity">
    <text evidence="1 6">Belongs to the heat shock protein 70 family.</text>
</comment>
<gene>
    <name evidence="9" type="ORF">GCM10009675_28590</name>
</gene>
<dbReference type="Gene3D" id="3.90.640.10">
    <property type="entry name" value="Actin, Chain A, domain 4"/>
    <property type="match status" value="1"/>
</dbReference>
<keyword evidence="4" id="KW-0346">Stress response</keyword>
<keyword evidence="5" id="KW-0143">Chaperone</keyword>
<dbReference type="PROSITE" id="PS00329">
    <property type="entry name" value="HSP70_2"/>
    <property type="match status" value="1"/>
</dbReference>
<dbReference type="RefSeq" id="WP_253858732.1">
    <property type="nucleotide sequence ID" value="NZ_BAAALM010000008.1"/>
</dbReference>
<sequence length="722" mass="77066">MTFRVAIDFGTSSTCVVAAIGERQPQVVVIDGQPLMPSAVYAHSDGTVFVGQEAERQAAVDPARFEPTPKRRIDEGELLLGDTVLPVVDVVRTVLSRAVGEARRLAANADVDLLVLTHPADWGAVRTRLLRQAASGLGHEVALVPEPVAAAVFHAATYTPAKGDNPEKTVAFTGSPGDTLAVLDFGGGTIDVSVVRRTESQQRRTAFEVLATRGDPGFGGADIDQALLEHVGSLVPAPDREAWDELVQGRELADRRRRRVLRQDIRGAKETLSRHAYSDVPMPPPFADAHVTREQLEELIASPLGRAVELTLATVEDAKLRAKQLTAIFLVGGSSRIPMMSRLVHERTGVVPTTLDQPETVVARGALRAVQVIPDRGGAVPGALPGRSSETTTVVGRDEADRAVQGRQPVSGQAAPGVPGQGVPGQQGGPPQGWHGGPNPQAPHPAGPNHPNQQVGGRRGPQQGPAANPGPNPGPTHQTSAPNQQAPGPARAYPQSGPFPQQPGGPHQQSGPYGGFGPQPQGFGSSQGAHAGDGGDGERRPNRRRRGLVWAAAAVVGLLLAGAAGWFFFLRDDRPPGAEIARFSYSFVAPEGWEKVLEDTQNARVAFAPKGSDGADRVVVQQIEQDFDAGTQHRRLYDTLRAEADRANAQNPDRYRGFRQHHTYAGKDTIHYEELPSEGVTIKWYVQANREAQVSIGCRIVEMKQRLESGCSQIVGTLEFTN</sequence>
<evidence type="ECO:0000256" key="3">
    <source>
        <dbReference type="ARBA" id="ARBA00022840"/>
    </source>
</evidence>
<dbReference type="SUPFAM" id="SSF53067">
    <property type="entry name" value="Actin-like ATPase domain"/>
    <property type="match status" value="2"/>
</dbReference>
<name>A0ABP4FZ39_9PSEU</name>
<evidence type="ECO:0000256" key="7">
    <source>
        <dbReference type="SAM" id="MobiDB-lite"/>
    </source>
</evidence>
<protein>
    <recommendedName>
        <fullName evidence="11">Chaperone protein HscA</fullName>
    </recommendedName>
</protein>
<evidence type="ECO:0008006" key="11">
    <source>
        <dbReference type="Google" id="ProtNLM"/>
    </source>
</evidence>
<dbReference type="PROSITE" id="PS01036">
    <property type="entry name" value="HSP70_3"/>
    <property type="match status" value="1"/>
</dbReference>
<dbReference type="PRINTS" id="PR00301">
    <property type="entry name" value="HEATSHOCK70"/>
</dbReference>
<evidence type="ECO:0000313" key="10">
    <source>
        <dbReference type="Proteomes" id="UP001500467"/>
    </source>
</evidence>
<dbReference type="Proteomes" id="UP001500467">
    <property type="component" value="Unassembled WGS sequence"/>
</dbReference>
<evidence type="ECO:0000256" key="1">
    <source>
        <dbReference type="ARBA" id="ARBA00007381"/>
    </source>
</evidence>
<evidence type="ECO:0000256" key="6">
    <source>
        <dbReference type="RuleBase" id="RU003322"/>
    </source>
</evidence>
<keyword evidence="8" id="KW-1133">Transmembrane helix</keyword>
<dbReference type="InterPro" id="IPR043129">
    <property type="entry name" value="ATPase_NBD"/>
</dbReference>
<keyword evidence="10" id="KW-1185">Reference proteome</keyword>
<dbReference type="EMBL" id="BAAALM010000008">
    <property type="protein sequence ID" value="GAA1207423.1"/>
    <property type="molecule type" value="Genomic_DNA"/>
</dbReference>
<evidence type="ECO:0000313" key="9">
    <source>
        <dbReference type="EMBL" id="GAA1207423.1"/>
    </source>
</evidence>
<feature type="region of interest" description="Disordered" evidence="7">
    <location>
        <begin position="376"/>
        <end position="542"/>
    </location>
</feature>
<organism evidence="9 10">
    <name type="scientific">Prauserella alba</name>
    <dbReference type="NCBI Taxonomy" id="176898"/>
    <lineage>
        <taxon>Bacteria</taxon>
        <taxon>Bacillati</taxon>
        <taxon>Actinomycetota</taxon>
        <taxon>Actinomycetes</taxon>
        <taxon>Pseudonocardiales</taxon>
        <taxon>Pseudonocardiaceae</taxon>
        <taxon>Prauserella</taxon>
    </lineage>
</organism>
<keyword evidence="8" id="KW-0472">Membrane</keyword>
<keyword evidence="8" id="KW-0812">Transmembrane</keyword>
<feature type="transmembrane region" description="Helical" evidence="8">
    <location>
        <begin position="548"/>
        <end position="569"/>
    </location>
</feature>
<proteinExistence type="inferred from homology"/>
<dbReference type="NCBIfam" id="TIGR03931">
    <property type="entry name" value="T7SS_Rv3446c"/>
    <property type="match status" value="1"/>
</dbReference>
<feature type="compositionally biased region" description="Low complexity" evidence="7">
    <location>
        <begin position="493"/>
        <end position="511"/>
    </location>
</feature>
<dbReference type="InterPro" id="IPR023840">
    <property type="entry name" value="T7SS_Rv3446c"/>
</dbReference>
<dbReference type="InterPro" id="IPR013126">
    <property type="entry name" value="Hsp_70_fam"/>
</dbReference>
<dbReference type="Pfam" id="PF00012">
    <property type="entry name" value="HSP70"/>
    <property type="match status" value="1"/>
</dbReference>
<feature type="compositionally biased region" description="Low complexity" evidence="7">
    <location>
        <begin position="453"/>
        <end position="467"/>
    </location>
</feature>
<evidence type="ECO:0000256" key="2">
    <source>
        <dbReference type="ARBA" id="ARBA00022741"/>
    </source>
</evidence>
<keyword evidence="2 6" id="KW-0547">Nucleotide-binding</keyword>
<evidence type="ECO:0000256" key="8">
    <source>
        <dbReference type="SAM" id="Phobius"/>
    </source>
</evidence>
<evidence type="ECO:0000256" key="4">
    <source>
        <dbReference type="ARBA" id="ARBA00023016"/>
    </source>
</evidence>
<evidence type="ECO:0000256" key="5">
    <source>
        <dbReference type="ARBA" id="ARBA00023186"/>
    </source>
</evidence>
<feature type="compositionally biased region" description="Low complexity" evidence="7">
    <location>
        <begin position="518"/>
        <end position="528"/>
    </location>
</feature>
<dbReference type="PANTHER" id="PTHR19375">
    <property type="entry name" value="HEAT SHOCK PROTEIN 70KDA"/>
    <property type="match status" value="1"/>
</dbReference>
<accession>A0ABP4FZ39</accession>
<dbReference type="Gene3D" id="3.30.420.40">
    <property type="match status" value="2"/>
</dbReference>
<feature type="compositionally biased region" description="Polar residues" evidence="7">
    <location>
        <begin position="476"/>
        <end position="486"/>
    </location>
</feature>
<dbReference type="InterPro" id="IPR018181">
    <property type="entry name" value="Heat_shock_70_CS"/>
</dbReference>
<reference evidence="10" key="1">
    <citation type="journal article" date="2019" name="Int. J. Syst. Evol. Microbiol.">
        <title>The Global Catalogue of Microorganisms (GCM) 10K type strain sequencing project: providing services to taxonomists for standard genome sequencing and annotation.</title>
        <authorList>
            <consortium name="The Broad Institute Genomics Platform"/>
            <consortium name="The Broad Institute Genome Sequencing Center for Infectious Disease"/>
            <person name="Wu L."/>
            <person name="Ma J."/>
        </authorList>
    </citation>
    <scope>NUCLEOTIDE SEQUENCE [LARGE SCALE GENOMIC DNA]</scope>
    <source>
        <strain evidence="10">JCM 13022</strain>
    </source>
</reference>
<keyword evidence="3 6" id="KW-0067">ATP-binding</keyword>
<comment type="caution">
    <text evidence="9">The sequence shown here is derived from an EMBL/GenBank/DDBJ whole genome shotgun (WGS) entry which is preliminary data.</text>
</comment>